<name>A0AAD6EDB4_9EURO</name>
<organism evidence="2 3">
    <name type="scientific">Penicillium hordei</name>
    <dbReference type="NCBI Taxonomy" id="40994"/>
    <lineage>
        <taxon>Eukaryota</taxon>
        <taxon>Fungi</taxon>
        <taxon>Dikarya</taxon>
        <taxon>Ascomycota</taxon>
        <taxon>Pezizomycotina</taxon>
        <taxon>Eurotiomycetes</taxon>
        <taxon>Eurotiomycetidae</taxon>
        <taxon>Eurotiales</taxon>
        <taxon>Aspergillaceae</taxon>
        <taxon>Penicillium</taxon>
    </lineage>
</organism>
<feature type="region of interest" description="Disordered" evidence="1">
    <location>
        <begin position="31"/>
        <end position="51"/>
    </location>
</feature>
<keyword evidence="3" id="KW-1185">Reference proteome</keyword>
<reference evidence="2" key="1">
    <citation type="journal article" date="2023" name="IMA Fungus">
        <title>Comparative genomic study of the Penicillium genus elucidates a diverse pangenome and 15 lateral gene transfer events.</title>
        <authorList>
            <person name="Petersen C."/>
            <person name="Sorensen T."/>
            <person name="Nielsen M.R."/>
            <person name="Sondergaard T.E."/>
            <person name="Sorensen J.L."/>
            <person name="Fitzpatrick D.A."/>
            <person name="Frisvad J.C."/>
            <person name="Nielsen K.L."/>
        </authorList>
    </citation>
    <scope>NUCLEOTIDE SEQUENCE</scope>
    <source>
        <strain evidence="2">IBT 12815</strain>
    </source>
</reference>
<evidence type="ECO:0000313" key="2">
    <source>
        <dbReference type="EMBL" id="KAJ5615056.1"/>
    </source>
</evidence>
<protein>
    <submittedName>
        <fullName evidence="2">Uncharacterized protein</fullName>
    </submittedName>
</protein>
<evidence type="ECO:0000256" key="1">
    <source>
        <dbReference type="SAM" id="MobiDB-lite"/>
    </source>
</evidence>
<dbReference type="AlphaFoldDB" id="A0AAD6EDB4"/>
<accession>A0AAD6EDB4</accession>
<dbReference type="GeneID" id="81581470"/>
<dbReference type="Proteomes" id="UP001213799">
    <property type="component" value="Unassembled WGS sequence"/>
</dbReference>
<feature type="compositionally biased region" description="Polar residues" evidence="1">
    <location>
        <begin position="37"/>
        <end position="47"/>
    </location>
</feature>
<dbReference type="EMBL" id="JAQJAE010000001">
    <property type="protein sequence ID" value="KAJ5615056.1"/>
    <property type="molecule type" value="Genomic_DNA"/>
</dbReference>
<evidence type="ECO:0000313" key="3">
    <source>
        <dbReference type="Proteomes" id="UP001213799"/>
    </source>
</evidence>
<proteinExistence type="predicted"/>
<gene>
    <name evidence="2" type="ORF">N7537_000170</name>
</gene>
<reference evidence="2" key="2">
    <citation type="submission" date="2023-01" db="EMBL/GenBank/DDBJ databases">
        <authorList>
            <person name="Petersen C."/>
        </authorList>
    </citation>
    <scope>NUCLEOTIDE SEQUENCE</scope>
    <source>
        <strain evidence="2">IBT 12815</strain>
    </source>
</reference>
<sequence>MAYMRNVGPNRNGHRKSSTIIVGQVTGGADANDGAGLQSTESLTGCQGQVPEGEFEARRQRIFCSR</sequence>
<dbReference type="RefSeq" id="XP_056756223.1">
    <property type="nucleotide sequence ID" value="XM_056891228.1"/>
</dbReference>
<comment type="caution">
    <text evidence="2">The sequence shown here is derived from an EMBL/GenBank/DDBJ whole genome shotgun (WGS) entry which is preliminary data.</text>
</comment>